<reference evidence="1 2" key="1">
    <citation type="submission" date="2021-06" db="EMBL/GenBank/DDBJ databases">
        <authorList>
            <person name="Sun Q."/>
            <person name="Li D."/>
        </authorList>
    </citation>
    <scope>NUCLEOTIDE SEQUENCE [LARGE SCALE GENOMIC DNA]</scope>
    <source>
        <strain evidence="1 2">MSJd-7</strain>
    </source>
</reference>
<accession>A0ABS6EUT3</accession>
<sequence>MKHINPGEQFRIPMDAVEDDVEKSGNKRLKTIWEKIQQEQDVDAMEYMSLAYIYGNSGLPASLEKGIGFLHLAAQGGCTTAQHYMADCYAYGIGVPQNIGLACRYYRLSTQDSDDELRETARRQLERLQTY</sequence>
<dbReference type="InterPro" id="IPR006597">
    <property type="entry name" value="Sel1-like"/>
</dbReference>
<gene>
    <name evidence="1" type="ORF">KQI75_12650</name>
</gene>
<dbReference type="EMBL" id="JAHLQI010000009">
    <property type="protein sequence ID" value="MBU5491451.1"/>
    <property type="molecule type" value="Genomic_DNA"/>
</dbReference>
<proteinExistence type="predicted"/>
<keyword evidence="2" id="KW-1185">Reference proteome</keyword>
<evidence type="ECO:0000313" key="1">
    <source>
        <dbReference type="EMBL" id="MBU5491451.1"/>
    </source>
</evidence>
<dbReference type="Pfam" id="PF08238">
    <property type="entry name" value="Sel1"/>
    <property type="match status" value="2"/>
</dbReference>
<dbReference type="RefSeq" id="WP_216471196.1">
    <property type="nucleotide sequence ID" value="NZ_JAHLQI010000009.1"/>
</dbReference>
<name>A0ABS6EUT3_9FIRM</name>
<evidence type="ECO:0000313" key="2">
    <source>
        <dbReference type="Proteomes" id="UP000783588"/>
    </source>
</evidence>
<organism evidence="1 2">
    <name type="scientific">Butyricicoccus intestinisimiae</name>
    <dbReference type="NCBI Taxonomy" id="2841509"/>
    <lineage>
        <taxon>Bacteria</taxon>
        <taxon>Bacillati</taxon>
        <taxon>Bacillota</taxon>
        <taxon>Clostridia</taxon>
        <taxon>Eubacteriales</taxon>
        <taxon>Butyricicoccaceae</taxon>
        <taxon>Butyricicoccus</taxon>
    </lineage>
</organism>
<dbReference type="Proteomes" id="UP000783588">
    <property type="component" value="Unassembled WGS sequence"/>
</dbReference>
<protein>
    <submittedName>
        <fullName evidence="1">SEL1-like repeat protein</fullName>
    </submittedName>
</protein>
<dbReference type="SMART" id="SM00671">
    <property type="entry name" value="SEL1"/>
    <property type="match status" value="2"/>
</dbReference>
<comment type="caution">
    <text evidence="1">The sequence shown here is derived from an EMBL/GenBank/DDBJ whole genome shotgun (WGS) entry which is preliminary data.</text>
</comment>